<name>A0ABR1PVR8_9PEZI</name>
<dbReference type="GeneID" id="92082780"/>
<dbReference type="RefSeq" id="XP_066693861.1">
    <property type="nucleotide sequence ID" value="XM_066849718.1"/>
</dbReference>
<organism evidence="2 3">
    <name type="scientific">Apiospora aurea</name>
    <dbReference type="NCBI Taxonomy" id="335848"/>
    <lineage>
        <taxon>Eukaryota</taxon>
        <taxon>Fungi</taxon>
        <taxon>Dikarya</taxon>
        <taxon>Ascomycota</taxon>
        <taxon>Pezizomycotina</taxon>
        <taxon>Sordariomycetes</taxon>
        <taxon>Xylariomycetidae</taxon>
        <taxon>Amphisphaeriales</taxon>
        <taxon>Apiosporaceae</taxon>
        <taxon>Apiospora</taxon>
    </lineage>
</organism>
<feature type="region of interest" description="Disordered" evidence="1">
    <location>
        <begin position="92"/>
        <end position="118"/>
    </location>
</feature>
<reference evidence="2 3" key="1">
    <citation type="submission" date="2023-01" db="EMBL/GenBank/DDBJ databases">
        <title>Analysis of 21 Apiospora genomes using comparative genomics revels a genus with tremendous synthesis potential of carbohydrate active enzymes and secondary metabolites.</title>
        <authorList>
            <person name="Sorensen T."/>
        </authorList>
    </citation>
    <scope>NUCLEOTIDE SEQUENCE [LARGE SCALE GENOMIC DNA]</scope>
    <source>
        <strain evidence="2 3">CBS 24483</strain>
    </source>
</reference>
<protein>
    <submittedName>
        <fullName evidence="2">Uncharacterized protein</fullName>
    </submittedName>
</protein>
<feature type="compositionally biased region" description="Basic and acidic residues" evidence="1">
    <location>
        <begin position="1"/>
        <end position="12"/>
    </location>
</feature>
<dbReference type="Proteomes" id="UP001391051">
    <property type="component" value="Unassembled WGS sequence"/>
</dbReference>
<comment type="caution">
    <text evidence="2">The sequence shown here is derived from an EMBL/GenBank/DDBJ whole genome shotgun (WGS) entry which is preliminary data.</text>
</comment>
<evidence type="ECO:0000313" key="3">
    <source>
        <dbReference type="Proteomes" id="UP001391051"/>
    </source>
</evidence>
<evidence type="ECO:0000256" key="1">
    <source>
        <dbReference type="SAM" id="MobiDB-lite"/>
    </source>
</evidence>
<accession>A0ABR1PVR8</accession>
<dbReference type="EMBL" id="JAQQWE010000009">
    <property type="protein sequence ID" value="KAK7941109.1"/>
    <property type="molecule type" value="Genomic_DNA"/>
</dbReference>
<evidence type="ECO:0000313" key="2">
    <source>
        <dbReference type="EMBL" id="KAK7941109.1"/>
    </source>
</evidence>
<proteinExistence type="predicted"/>
<feature type="region of interest" description="Disordered" evidence="1">
    <location>
        <begin position="1"/>
        <end position="20"/>
    </location>
</feature>
<keyword evidence="3" id="KW-1185">Reference proteome</keyword>
<gene>
    <name evidence="2" type="ORF">PG986_013496</name>
</gene>
<sequence length="118" mass="12492">MPRASWERDGKGVKASLGREMGRAKWSRPAYLGGHVQCSACAERAAGRIQRGPRPEKAFILFDSAPQQGRNGRVPVGMPRLVAYPPISSAVPRARARAQGDAPAPKAPAPKAAALLQG</sequence>
<feature type="compositionally biased region" description="Low complexity" evidence="1">
    <location>
        <begin position="109"/>
        <end position="118"/>
    </location>
</feature>